<proteinExistence type="predicted"/>
<organism evidence="1 2">
    <name type="scientific">Nezara viridula</name>
    <name type="common">Southern green stink bug</name>
    <name type="synonym">Cimex viridulus</name>
    <dbReference type="NCBI Taxonomy" id="85310"/>
    <lineage>
        <taxon>Eukaryota</taxon>
        <taxon>Metazoa</taxon>
        <taxon>Ecdysozoa</taxon>
        <taxon>Arthropoda</taxon>
        <taxon>Hexapoda</taxon>
        <taxon>Insecta</taxon>
        <taxon>Pterygota</taxon>
        <taxon>Neoptera</taxon>
        <taxon>Paraneoptera</taxon>
        <taxon>Hemiptera</taxon>
        <taxon>Heteroptera</taxon>
        <taxon>Panheteroptera</taxon>
        <taxon>Pentatomomorpha</taxon>
        <taxon>Pentatomoidea</taxon>
        <taxon>Pentatomidae</taxon>
        <taxon>Pentatominae</taxon>
        <taxon>Nezara</taxon>
    </lineage>
</organism>
<gene>
    <name evidence="1" type="ORF">NEZAVI_LOCUS855</name>
</gene>
<dbReference type="Proteomes" id="UP001152798">
    <property type="component" value="Chromosome 1"/>
</dbReference>
<evidence type="ECO:0000313" key="1">
    <source>
        <dbReference type="EMBL" id="CAH1389450.1"/>
    </source>
</evidence>
<sequence length="96" mass="11036">MLMFPNRVTRSDERKMREKILISFQNPRGFTNGTMELTNEMTSERINFQKKTSAVVWLEFPKRKNLLAATCERKLGPEAKSIGKSINTSPQIESNS</sequence>
<protein>
    <submittedName>
        <fullName evidence="1">Uncharacterized protein</fullName>
    </submittedName>
</protein>
<dbReference type="EMBL" id="OV725077">
    <property type="protein sequence ID" value="CAH1389450.1"/>
    <property type="molecule type" value="Genomic_DNA"/>
</dbReference>
<reference evidence="1" key="1">
    <citation type="submission" date="2022-01" db="EMBL/GenBank/DDBJ databases">
        <authorList>
            <person name="King R."/>
        </authorList>
    </citation>
    <scope>NUCLEOTIDE SEQUENCE</scope>
</reference>
<keyword evidence="2" id="KW-1185">Reference proteome</keyword>
<evidence type="ECO:0000313" key="2">
    <source>
        <dbReference type="Proteomes" id="UP001152798"/>
    </source>
</evidence>
<accession>A0A9P0E1Z2</accession>
<name>A0A9P0E1Z2_NEZVI</name>
<dbReference type="AlphaFoldDB" id="A0A9P0E1Z2"/>